<dbReference type="eggNOG" id="KOG2767">
    <property type="taxonomic scope" value="Eukaryota"/>
</dbReference>
<dbReference type="SUPFAM" id="SSF48371">
    <property type="entry name" value="ARM repeat"/>
    <property type="match status" value="1"/>
</dbReference>
<feature type="region of interest" description="Disordered" evidence="1">
    <location>
        <begin position="1"/>
        <end position="27"/>
    </location>
</feature>
<dbReference type="EMBL" id="KZ155778">
    <property type="protein sequence ID" value="OUS47248.1"/>
    <property type="molecule type" value="Genomic_DNA"/>
</dbReference>
<dbReference type="Pfam" id="PF02020">
    <property type="entry name" value="W2"/>
    <property type="match status" value="1"/>
</dbReference>
<gene>
    <name evidence="3" type="ORF">BE221DRAFT_190768</name>
</gene>
<proteinExistence type="predicted"/>
<feature type="domain" description="W2" evidence="2">
    <location>
        <begin position="13"/>
        <end position="179"/>
    </location>
</feature>
<evidence type="ECO:0000256" key="1">
    <source>
        <dbReference type="SAM" id="MobiDB-lite"/>
    </source>
</evidence>
<feature type="compositionally biased region" description="Acidic residues" evidence="1">
    <location>
        <begin position="14"/>
        <end position="24"/>
    </location>
</feature>
<dbReference type="CDD" id="cd11561">
    <property type="entry name" value="W2_eIF5"/>
    <property type="match status" value="1"/>
</dbReference>
<dbReference type="SMART" id="SM00515">
    <property type="entry name" value="eIF5C"/>
    <property type="match status" value="1"/>
</dbReference>
<organism evidence="3">
    <name type="scientific">Ostreococcus tauri</name>
    <name type="common">Marine green alga</name>
    <dbReference type="NCBI Taxonomy" id="70448"/>
    <lineage>
        <taxon>Eukaryota</taxon>
        <taxon>Viridiplantae</taxon>
        <taxon>Chlorophyta</taxon>
        <taxon>Mamiellophyceae</taxon>
        <taxon>Mamiellales</taxon>
        <taxon>Bathycoccaceae</taxon>
        <taxon>Ostreococcus</taxon>
    </lineage>
</organism>
<dbReference type="PROSITE" id="PS51363">
    <property type="entry name" value="W2"/>
    <property type="match status" value="1"/>
</dbReference>
<protein>
    <submittedName>
        <fullName evidence="3">eIF4-gamma/eIF5/eIF2-epsilon-domain-containing protein</fullName>
    </submittedName>
</protein>
<accession>A0A1Y5ICE2</accession>
<dbReference type="Proteomes" id="UP000195557">
    <property type="component" value="Unassembled WGS sequence"/>
</dbReference>
<evidence type="ECO:0000313" key="3">
    <source>
        <dbReference type="EMBL" id="OUS47248.1"/>
    </source>
</evidence>
<evidence type="ECO:0000259" key="2">
    <source>
        <dbReference type="PROSITE" id="PS51363"/>
    </source>
</evidence>
<reference evidence="3" key="1">
    <citation type="submission" date="2017-04" db="EMBL/GenBank/DDBJ databases">
        <title>Population genomics of picophytoplankton unveils novel chromosome hypervariability.</title>
        <authorList>
            <consortium name="DOE Joint Genome Institute"/>
            <person name="Blanc-Mathieu R."/>
            <person name="Krasovec M."/>
            <person name="Hebrard M."/>
            <person name="Yau S."/>
            <person name="Desgranges E."/>
            <person name="Martin J."/>
            <person name="Schackwitz W."/>
            <person name="Kuo A."/>
            <person name="Salin G."/>
            <person name="Donnadieu C."/>
            <person name="Desdevises Y."/>
            <person name="Sanchez-Ferandin S."/>
            <person name="Moreau H."/>
            <person name="Rivals E."/>
            <person name="Grigoriev I.V."/>
            <person name="Grimsley N."/>
            <person name="Eyre-Walker A."/>
            <person name="Piganeau G."/>
        </authorList>
    </citation>
    <scope>NUCLEOTIDE SEQUENCE [LARGE SCALE GENOMIC DNA]</scope>
    <source>
        <strain evidence="3">RCC 1115</strain>
    </source>
</reference>
<dbReference type="InterPro" id="IPR016024">
    <property type="entry name" value="ARM-type_fold"/>
</dbReference>
<sequence>MVTVVAEKMKDANIEEESSEEEEDPRVSKLRAYAAKNDAAKTAEYLISDTLGVESKELGLVFLLEAIFDEDEPIPPQIKAKKDFLVAACPSDQLQRALLCAFERYVTETATSGFKVFSLILSTLYELDLVEEDIIKKWNVDVDAASNIEVEPKVAQAVRKQAAKFIDWLEDSDDDEDSD</sequence>
<dbReference type="AlphaFoldDB" id="A0A1Y5ICE2"/>
<dbReference type="Gene3D" id="1.25.40.180">
    <property type="match status" value="1"/>
</dbReference>
<dbReference type="InterPro" id="IPR003307">
    <property type="entry name" value="W2_domain"/>
</dbReference>
<name>A0A1Y5ICE2_OSTTA</name>